<evidence type="ECO:0000313" key="2">
    <source>
        <dbReference type="Proteomes" id="UP000297149"/>
    </source>
</evidence>
<dbReference type="Proteomes" id="UP000297149">
    <property type="component" value="Plasmid ph5-2"/>
</dbReference>
<protein>
    <submittedName>
        <fullName evidence="1">Uncharacterized protein</fullName>
    </submittedName>
</protein>
<proteinExistence type="predicted"/>
<evidence type="ECO:0000313" key="1">
    <source>
        <dbReference type="EMBL" id="QCD43794.1"/>
    </source>
</evidence>
<name>A0A4P7W6R3_9BACT</name>
<geneLocation type="plasmid" evidence="2">
    <name>ph5-2</name>
</geneLocation>
<organism evidence="1 2">
    <name type="scientific">Duncaniella dubosii</name>
    <dbReference type="NCBI Taxonomy" id="2518971"/>
    <lineage>
        <taxon>Bacteria</taxon>
        <taxon>Pseudomonadati</taxon>
        <taxon>Bacteroidota</taxon>
        <taxon>Bacteroidia</taxon>
        <taxon>Bacteroidales</taxon>
        <taxon>Muribaculaceae</taxon>
        <taxon>Duncaniella</taxon>
    </lineage>
</organism>
<gene>
    <name evidence="1" type="ORF">E7747_16205</name>
</gene>
<keyword evidence="1" id="KW-0614">Plasmid</keyword>
<dbReference type="KEGG" id="ddb:E7747_16205"/>
<accession>A0A4P7W6R3</accession>
<reference evidence="2" key="1">
    <citation type="submission" date="2019-02" db="EMBL/GenBank/DDBJ databases">
        <title>Isolation and identification of novel species under the genus Muribaculum.</title>
        <authorList>
            <person name="Miyake S."/>
            <person name="Ding Y."/>
            <person name="Low A."/>
            <person name="Soh M."/>
            <person name="Seedorf H."/>
        </authorList>
    </citation>
    <scope>NUCLEOTIDE SEQUENCE [LARGE SCALE GENOMIC DNA]</scope>
    <source>
        <strain evidence="2">H5</strain>
        <plasmid evidence="2">ph5-2</plasmid>
    </source>
</reference>
<keyword evidence="2" id="KW-1185">Reference proteome</keyword>
<sequence length="103" mass="11588">MAVILQHQKINQKRHIKMTKFTISCHRNDNGSISGDGAGIERPTLSSQSIKLEITQLRTHNTGVHRAPKHISIEAFYDAESNSIDISYDGENDGEVFVLWVKI</sequence>
<dbReference type="AlphaFoldDB" id="A0A4P7W6R3"/>
<dbReference type="RefSeq" id="WP_136417204.1">
    <property type="nucleotide sequence ID" value="NZ_CP039398.1"/>
</dbReference>
<dbReference type="EMBL" id="CP039398">
    <property type="protein sequence ID" value="QCD43794.1"/>
    <property type="molecule type" value="Genomic_DNA"/>
</dbReference>
<dbReference type="GeneID" id="40047839"/>